<keyword evidence="4" id="KW-0131">Cell cycle</keyword>
<keyword evidence="9" id="KW-1185">Reference proteome</keyword>
<dbReference type="InterPro" id="IPR036915">
    <property type="entry name" value="Cyclin-like_sf"/>
</dbReference>
<dbReference type="Pfam" id="PF00134">
    <property type="entry name" value="Cyclin_N"/>
    <property type="match status" value="1"/>
</dbReference>
<dbReference type="Proteomes" id="UP001211907">
    <property type="component" value="Unassembled WGS sequence"/>
</dbReference>
<feature type="domain" description="Cyclin-like" evidence="6">
    <location>
        <begin position="280"/>
        <end position="382"/>
    </location>
</feature>
<keyword evidence="2" id="KW-0132">Cell division</keyword>
<name>A0AAD5TBB4_9FUNG</name>
<comment type="caution">
    <text evidence="8">The sequence shown here is derived from an EMBL/GenBank/DDBJ whole genome shotgun (WGS) entry which is preliminary data.</text>
</comment>
<gene>
    <name evidence="8" type="ORF">HK100_011511</name>
</gene>
<protein>
    <recommendedName>
        <fullName evidence="10">Cyclin N-terminal domain-containing protein</fullName>
    </recommendedName>
</protein>
<dbReference type="FunFam" id="1.10.472.10:FF:000010">
    <property type="entry name" value="G1/S-specific cyclin Cln1"/>
    <property type="match status" value="1"/>
</dbReference>
<feature type="domain" description="Cyclin-like" evidence="6">
    <location>
        <begin position="178"/>
        <end position="267"/>
    </location>
</feature>
<evidence type="ECO:0000256" key="3">
    <source>
        <dbReference type="ARBA" id="ARBA00023127"/>
    </source>
</evidence>
<dbReference type="GO" id="GO:0051301">
    <property type="term" value="P:cell division"/>
    <property type="evidence" value="ECO:0007669"/>
    <property type="project" value="UniProtKB-KW"/>
</dbReference>
<dbReference type="Pfam" id="PF02984">
    <property type="entry name" value="Cyclin_C"/>
    <property type="match status" value="1"/>
</dbReference>
<dbReference type="InterPro" id="IPR004367">
    <property type="entry name" value="Cyclin_C-dom"/>
</dbReference>
<evidence type="ECO:0000259" key="7">
    <source>
        <dbReference type="SMART" id="SM01332"/>
    </source>
</evidence>
<comment type="similarity">
    <text evidence="1 5">Belongs to the cyclin family.</text>
</comment>
<organism evidence="8 9">
    <name type="scientific">Physocladia obscura</name>
    <dbReference type="NCBI Taxonomy" id="109957"/>
    <lineage>
        <taxon>Eukaryota</taxon>
        <taxon>Fungi</taxon>
        <taxon>Fungi incertae sedis</taxon>
        <taxon>Chytridiomycota</taxon>
        <taxon>Chytridiomycota incertae sedis</taxon>
        <taxon>Chytridiomycetes</taxon>
        <taxon>Chytridiales</taxon>
        <taxon>Chytriomycetaceae</taxon>
        <taxon>Physocladia</taxon>
    </lineage>
</organism>
<dbReference type="SMART" id="SM01332">
    <property type="entry name" value="Cyclin_C"/>
    <property type="match status" value="1"/>
</dbReference>
<proteinExistence type="inferred from homology"/>
<evidence type="ECO:0000256" key="4">
    <source>
        <dbReference type="ARBA" id="ARBA00023306"/>
    </source>
</evidence>
<dbReference type="PANTHER" id="PTHR10177">
    <property type="entry name" value="CYCLINS"/>
    <property type="match status" value="1"/>
</dbReference>
<evidence type="ECO:0000256" key="2">
    <source>
        <dbReference type="ARBA" id="ARBA00022618"/>
    </source>
</evidence>
<dbReference type="InterPro" id="IPR013763">
    <property type="entry name" value="Cyclin-like_dom"/>
</dbReference>
<dbReference type="EMBL" id="JADGJH010000072">
    <property type="protein sequence ID" value="KAJ3139439.1"/>
    <property type="molecule type" value="Genomic_DNA"/>
</dbReference>
<sequence>MATTFISNYIENYFPSISNTKIGGNGNNNTSAIGKHEQQLDRSILHHKFNNRDTQRQQFQRQQQQQQQFLAIHPSVKTDSEGIHASIKARAPPLRVQTQFPTPTHQLTQNPNPYKYTSEMLSRFEAYEDIADSRAMDEYAEEAFANMCEIENNTMPDVERFEIVQNEVTWRVRKDHVLFLMEVHKNFDLRPETLFLCINYLDRVLCGRRRVALVHLRLVGLTCLWMAAKFEENHGRVPSPRSLATFLDPTQGLDASDFSKMEAALFGDLGHALSHVSEEAFMRHEARSVKAEPPVRALARMLLELSLLHRRFRRVRPSVVAHAALGLAATLCTRASYQQETTDSYYRLVTAHLADCLAAAPNFVVAKYSSSRFLSISIYIGDMLAHYRNSIYNHKYGSCIATPPHSQSQSTATAVSEKSLPTPPNDASSFRVAYLYADQQQQQQQRYQNEMAQFLQHQQQQLMLEHQQLIYTRQPLPVQAFQIPSIAHENTDQATYFHGQNGQLLNQDQIQYLQNLQQFQTMTRTGASCINRPGINSVTFLTAKSGVAGCVTSSFGATSASEHASGLEKLML</sequence>
<dbReference type="AlphaFoldDB" id="A0AAD5TBB4"/>
<evidence type="ECO:0000256" key="1">
    <source>
        <dbReference type="ARBA" id="ARBA00008742"/>
    </source>
</evidence>
<accession>A0AAD5TBB4</accession>
<evidence type="ECO:0000313" key="9">
    <source>
        <dbReference type="Proteomes" id="UP001211907"/>
    </source>
</evidence>
<dbReference type="Gene3D" id="1.10.472.10">
    <property type="entry name" value="Cyclin-like"/>
    <property type="match status" value="2"/>
</dbReference>
<reference evidence="8" key="1">
    <citation type="submission" date="2020-05" db="EMBL/GenBank/DDBJ databases">
        <title>Phylogenomic resolution of chytrid fungi.</title>
        <authorList>
            <person name="Stajich J.E."/>
            <person name="Amses K."/>
            <person name="Simmons R."/>
            <person name="Seto K."/>
            <person name="Myers J."/>
            <person name="Bonds A."/>
            <person name="Quandt C.A."/>
            <person name="Barry K."/>
            <person name="Liu P."/>
            <person name="Grigoriev I."/>
            <person name="Longcore J.E."/>
            <person name="James T.Y."/>
        </authorList>
    </citation>
    <scope>NUCLEOTIDE SEQUENCE</scope>
    <source>
        <strain evidence="8">JEL0513</strain>
    </source>
</reference>
<dbReference type="InterPro" id="IPR006671">
    <property type="entry name" value="Cyclin_N"/>
</dbReference>
<keyword evidence="3 5" id="KW-0195">Cyclin</keyword>
<evidence type="ECO:0000313" key="8">
    <source>
        <dbReference type="EMBL" id="KAJ3139439.1"/>
    </source>
</evidence>
<dbReference type="GO" id="GO:0051726">
    <property type="term" value="P:regulation of cell cycle"/>
    <property type="evidence" value="ECO:0007669"/>
    <property type="project" value="UniProtKB-ARBA"/>
</dbReference>
<evidence type="ECO:0000256" key="5">
    <source>
        <dbReference type="RuleBase" id="RU000383"/>
    </source>
</evidence>
<feature type="domain" description="Cyclin C-terminal" evidence="7">
    <location>
        <begin position="276"/>
        <end position="382"/>
    </location>
</feature>
<dbReference type="SUPFAM" id="SSF47954">
    <property type="entry name" value="Cyclin-like"/>
    <property type="match status" value="2"/>
</dbReference>
<dbReference type="CDD" id="cd20537">
    <property type="entry name" value="CYCLIN_CCNO-like_rpt2"/>
    <property type="match status" value="1"/>
</dbReference>
<evidence type="ECO:0000259" key="6">
    <source>
        <dbReference type="SMART" id="SM00385"/>
    </source>
</evidence>
<dbReference type="GO" id="GO:0019887">
    <property type="term" value="F:protein kinase regulator activity"/>
    <property type="evidence" value="ECO:0007669"/>
    <property type="project" value="UniProtKB-ARBA"/>
</dbReference>
<dbReference type="SMART" id="SM00385">
    <property type="entry name" value="CYCLIN"/>
    <property type="match status" value="2"/>
</dbReference>
<dbReference type="InterPro" id="IPR039361">
    <property type="entry name" value="Cyclin"/>
</dbReference>
<evidence type="ECO:0008006" key="10">
    <source>
        <dbReference type="Google" id="ProtNLM"/>
    </source>
</evidence>